<evidence type="ECO:0000313" key="1">
    <source>
        <dbReference type="EMBL" id="MDC4240189.1"/>
    </source>
</evidence>
<name>A0A9X4AZT7_9CLOT</name>
<protein>
    <submittedName>
        <fullName evidence="1">Uncharacterized protein</fullName>
    </submittedName>
</protein>
<gene>
    <name evidence="1" type="ORF">NE398_08425</name>
</gene>
<comment type="caution">
    <text evidence="1">The sequence shown here is derived from an EMBL/GenBank/DDBJ whole genome shotgun (WGS) entry which is preliminary data.</text>
</comment>
<accession>A0A9X4AZT7</accession>
<proteinExistence type="predicted"/>
<dbReference type="Proteomes" id="UP001141183">
    <property type="component" value="Unassembled WGS sequence"/>
</dbReference>
<keyword evidence="2" id="KW-1185">Reference proteome</keyword>
<dbReference type="EMBL" id="JAMRYU010000007">
    <property type="protein sequence ID" value="MDC4240189.1"/>
    <property type="molecule type" value="Genomic_DNA"/>
</dbReference>
<dbReference type="RefSeq" id="WP_167507310.1">
    <property type="nucleotide sequence ID" value="NZ_CABKOG010000003.1"/>
</dbReference>
<reference evidence="1" key="1">
    <citation type="submission" date="2022-05" db="EMBL/GenBank/DDBJ databases">
        <title>Draft genome sequence of Clostridium tertium strain CP3 isolated from Peru.</title>
        <authorList>
            <person name="Hurtado R."/>
            <person name="Lima L."/>
            <person name="Sousa T."/>
            <person name="Jaiswal A.K."/>
            <person name="Tiwari S."/>
            <person name="Maturrano L."/>
            <person name="Brenig B."/>
            <person name="Azevedo V."/>
        </authorList>
    </citation>
    <scope>NUCLEOTIDE SEQUENCE</scope>
    <source>
        <strain evidence="1">CP3</strain>
    </source>
</reference>
<organism evidence="1 2">
    <name type="scientific">Clostridium tertium</name>
    <dbReference type="NCBI Taxonomy" id="1559"/>
    <lineage>
        <taxon>Bacteria</taxon>
        <taxon>Bacillati</taxon>
        <taxon>Bacillota</taxon>
        <taxon>Clostridia</taxon>
        <taxon>Eubacteriales</taxon>
        <taxon>Clostridiaceae</taxon>
        <taxon>Clostridium</taxon>
    </lineage>
</organism>
<evidence type="ECO:0000313" key="2">
    <source>
        <dbReference type="Proteomes" id="UP001141183"/>
    </source>
</evidence>
<sequence>MPLLKVRTLSMDLLLNIIINEIKDKIKVINVYKYEKIFNSLIRTLLLLYVSIEKILASIIKFTSQIFRFSDVGYLKRLRANVNIRNKYKKN</sequence>
<dbReference type="AlphaFoldDB" id="A0A9X4AZT7"/>